<feature type="non-terminal residue" evidence="1">
    <location>
        <position position="1"/>
    </location>
</feature>
<evidence type="ECO:0000313" key="2">
    <source>
        <dbReference type="Proteomes" id="UP001432027"/>
    </source>
</evidence>
<name>A0AAV5TJ18_9BILA</name>
<keyword evidence="2" id="KW-1185">Reference proteome</keyword>
<dbReference type="Proteomes" id="UP001432027">
    <property type="component" value="Unassembled WGS sequence"/>
</dbReference>
<dbReference type="AlphaFoldDB" id="A0AAV5TJ18"/>
<reference evidence="1" key="1">
    <citation type="submission" date="2023-10" db="EMBL/GenBank/DDBJ databases">
        <title>Genome assembly of Pristionchus species.</title>
        <authorList>
            <person name="Yoshida K."/>
            <person name="Sommer R.J."/>
        </authorList>
    </citation>
    <scope>NUCLEOTIDE SEQUENCE</scope>
    <source>
        <strain evidence="1">RS0144</strain>
    </source>
</reference>
<organism evidence="1 2">
    <name type="scientific">Pristionchus entomophagus</name>
    <dbReference type="NCBI Taxonomy" id="358040"/>
    <lineage>
        <taxon>Eukaryota</taxon>
        <taxon>Metazoa</taxon>
        <taxon>Ecdysozoa</taxon>
        <taxon>Nematoda</taxon>
        <taxon>Chromadorea</taxon>
        <taxon>Rhabditida</taxon>
        <taxon>Rhabditina</taxon>
        <taxon>Diplogasteromorpha</taxon>
        <taxon>Diplogasteroidea</taxon>
        <taxon>Neodiplogasteridae</taxon>
        <taxon>Pristionchus</taxon>
    </lineage>
</organism>
<protein>
    <submittedName>
        <fullName evidence="1">Uncharacterized protein</fullName>
    </submittedName>
</protein>
<gene>
    <name evidence="1" type="ORF">PENTCL1PPCAC_16560</name>
</gene>
<dbReference type="EMBL" id="BTSX01000004">
    <property type="protein sequence ID" value="GMS94385.1"/>
    <property type="molecule type" value="Genomic_DNA"/>
</dbReference>
<proteinExistence type="predicted"/>
<feature type="non-terminal residue" evidence="1">
    <location>
        <position position="185"/>
    </location>
</feature>
<evidence type="ECO:0000313" key="1">
    <source>
        <dbReference type="EMBL" id="GMS94385.1"/>
    </source>
</evidence>
<comment type="caution">
    <text evidence="1">The sequence shown here is derived from an EMBL/GenBank/DDBJ whole genome shotgun (WGS) entry which is preliminary data.</text>
</comment>
<sequence>TFEEGYPGIYSTGFDAVAEKECKPLYQARTEESASLAAITVFSPISTVDYGSEGKYNVHVMWNKVSITIFNLYFMQDKSTKGYVGCTYNPGLSYSSSKTSLQDTFSLKATSLDVNAVFHLQTADDAVHLKINEDKLDFFGAPSYTKHYDAKSYDVDIKWTRKSANANFAMQLDFENTDETKTTAK</sequence>
<accession>A0AAV5TJ18</accession>